<keyword evidence="1" id="KW-0472">Membrane</keyword>
<dbReference type="InterPro" id="IPR039708">
    <property type="entry name" value="MT1774/Rv1733c-like"/>
</dbReference>
<keyword evidence="3" id="KW-1185">Reference proteome</keyword>
<evidence type="ECO:0008006" key="4">
    <source>
        <dbReference type="Google" id="ProtNLM"/>
    </source>
</evidence>
<proteinExistence type="predicted"/>
<dbReference type="PANTHER" id="PTHR42305">
    <property type="entry name" value="MEMBRANE PROTEIN RV1733C-RELATED"/>
    <property type="match status" value="1"/>
</dbReference>
<dbReference type="RefSeq" id="WP_091611059.1">
    <property type="nucleotide sequence ID" value="NZ_FOEF01000001.1"/>
</dbReference>
<feature type="transmembrane region" description="Helical" evidence="1">
    <location>
        <begin position="38"/>
        <end position="57"/>
    </location>
</feature>
<name>A0A1H8Q3L2_9PSEU</name>
<dbReference type="OrthoDB" id="3637369at2"/>
<protein>
    <recommendedName>
        <fullName evidence="4">Transmembrane protein</fullName>
    </recommendedName>
</protein>
<organism evidence="2 3">
    <name type="scientific">Amycolatopsis saalfeldensis</name>
    <dbReference type="NCBI Taxonomy" id="394193"/>
    <lineage>
        <taxon>Bacteria</taxon>
        <taxon>Bacillati</taxon>
        <taxon>Actinomycetota</taxon>
        <taxon>Actinomycetes</taxon>
        <taxon>Pseudonocardiales</taxon>
        <taxon>Pseudonocardiaceae</taxon>
        <taxon>Amycolatopsis</taxon>
    </lineage>
</organism>
<reference evidence="2 3" key="1">
    <citation type="submission" date="2016-10" db="EMBL/GenBank/DDBJ databases">
        <authorList>
            <person name="de Groot N.N."/>
        </authorList>
    </citation>
    <scope>NUCLEOTIDE SEQUENCE [LARGE SCALE GENOMIC DNA]</scope>
    <source>
        <strain evidence="2 3">DSM 44993</strain>
    </source>
</reference>
<dbReference type="STRING" id="394193.SAMN04489732_101186"/>
<gene>
    <name evidence="2" type="ORF">SAMN04489732_101186</name>
</gene>
<dbReference type="AlphaFoldDB" id="A0A1H8Q3L2"/>
<sequence length="206" mass="21925">MRNKARGGRPPHPCTRLLRRLGAARNPLVRRSDRLEGAFLAVAIVLALLAVPLVLALGQADVAMETAASDAQARTRHEVIATVLKTAPQPAAVGDGAPITQNSRVTAGWRLPNGSPRTGVVTVSAGDATVGARTPIWLDHRGKQTTAPLTRADAVTNGVLVGAFAWLCVIALLTGAYWVARRVLDRQRAARWAAEWQQFAGPEAVR</sequence>
<keyword evidence="1" id="KW-1133">Transmembrane helix</keyword>
<evidence type="ECO:0000256" key="1">
    <source>
        <dbReference type="SAM" id="Phobius"/>
    </source>
</evidence>
<dbReference type="EMBL" id="FOEF01000001">
    <property type="protein sequence ID" value="SEO48618.1"/>
    <property type="molecule type" value="Genomic_DNA"/>
</dbReference>
<evidence type="ECO:0000313" key="3">
    <source>
        <dbReference type="Proteomes" id="UP000198582"/>
    </source>
</evidence>
<evidence type="ECO:0000313" key="2">
    <source>
        <dbReference type="EMBL" id="SEO48618.1"/>
    </source>
</evidence>
<keyword evidence="1" id="KW-0812">Transmembrane</keyword>
<dbReference type="Proteomes" id="UP000198582">
    <property type="component" value="Unassembled WGS sequence"/>
</dbReference>
<dbReference type="PANTHER" id="PTHR42305:SF1">
    <property type="entry name" value="MEMBRANE PROTEIN RV1733C-RELATED"/>
    <property type="match status" value="1"/>
</dbReference>
<accession>A0A1H8Q3L2</accession>
<feature type="transmembrane region" description="Helical" evidence="1">
    <location>
        <begin position="159"/>
        <end position="180"/>
    </location>
</feature>